<dbReference type="Proteomes" id="UP000436088">
    <property type="component" value="Unassembled WGS sequence"/>
</dbReference>
<keyword evidence="2" id="KW-1185">Reference proteome</keyword>
<comment type="caution">
    <text evidence="1">The sequence shown here is derived from an EMBL/GenBank/DDBJ whole genome shotgun (WGS) entry which is preliminary data.</text>
</comment>
<evidence type="ECO:0000313" key="1">
    <source>
        <dbReference type="EMBL" id="KAE8667501.1"/>
    </source>
</evidence>
<dbReference type="EMBL" id="VEPZ02001572">
    <property type="protein sequence ID" value="KAE8667501.1"/>
    <property type="molecule type" value="Genomic_DNA"/>
</dbReference>
<sequence length="339" mass="36828">MHGLGGRMGTRFIDPQQLIFDHAAQFFTVSDSRFAELVGERIGANGMRPLADSLLSEASMVHVERPCWISKLEPFNGMWYLSENGKPRGQFDAIVIAHNGKCANRLLASSGLPLISRQMKRLELSSIWALLAAFEHALPMRDGKVTFEGAFVKRVDSISWMSNNSMKLLGSHSDGPHCWTFLSTAAYGKQIKVPQENIPTQTAEKVKTSMLDGVEAALGLSKGSLPRPIYSRVQLWGAALPTNTPGIPCIFDPHGRAGICGDWLLSSNLESAALSGMALGNHANIADYLQSDGSCPEEFAVGLEKEFEAIEGHDIGQFAAAGVDSLKQHKQMAEFQIAS</sequence>
<proteinExistence type="predicted"/>
<name>A0A6A2X036_HIBSY</name>
<gene>
    <name evidence="1" type="ORF">F3Y22_tig00112402pilonHSYRG00067</name>
</gene>
<accession>A0A6A2X036</accession>
<evidence type="ECO:0000313" key="2">
    <source>
        <dbReference type="Proteomes" id="UP000436088"/>
    </source>
</evidence>
<protein>
    <submittedName>
        <fullName evidence="1">Winged-helix DNA-binding transcription factor family protein</fullName>
    </submittedName>
</protein>
<reference evidence="1" key="1">
    <citation type="submission" date="2019-09" db="EMBL/GenBank/DDBJ databases">
        <title>Draft genome information of white flower Hibiscus syriacus.</title>
        <authorList>
            <person name="Kim Y.-M."/>
        </authorList>
    </citation>
    <scope>NUCLEOTIDE SEQUENCE [LARGE SCALE GENOMIC DNA]</scope>
    <source>
        <strain evidence="1">YM2019G1</strain>
    </source>
</reference>
<dbReference type="GO" id="GO:0003677">
    <property type="term" value="F:DNA binding"/>
    <property type="evidence" value="ECO:0007669"/>
    <property type="project" value="UniProtKB-KW"/>
</dbReference>
<organism evidence="1 2">
    <name type="scientific">Hibiscus syriacus</name>
    <name type="common">Rose of Sharon</name>
    <dbReference type="NCBI Taxonomy" id="106335"/>
    <lineage>
        <taxon>Eukaryota</taxon>
        <taxon>Viridiplantae</taxon>
        <taxon>Streptophyta</taxon>
        <taxon>Embryophyta</taxon>
        <taxon>Tracheophyta</taxon>
        <taxon>Spermatophyta</taxon>
        <taxon>Magnoliopsida</taxon>
        <taxon>eudicotyledons</taxon>
        <taxon>Gunneridae</taxon>
        <taxon>Pentapetalae</taxon>
        <taxon>rosids</taxon>
        <taxon>malvids</taxon>
        <taxon>Malvales</taxon>
        <taxon>Malvaceae</taxon>
        <taxon>Malvoideae</taxon>
        <taxon>Hibiscus</taxon>
    </lineage>
</organism>
<dbReference type="AlphaFoldDB" id="A0A6A2X036"/>
<dbReference type="PANTHER" id="PTHR16128">
    <property type="entry name" value="FAD/NAD(P)-BINDING OXIDOREDUCTASE FAMILY PROTEIN"/>
    <property type="match status" value="1"/>
</dbReference>
<keyword evidence="1" id="KW-0238">DNA-binding</keyword>
<dbReference type="Gene3D" id="3.90.660.10">
    <property type="match status" value="1"/>
</dbReference>
<dbReference type="PANTHER" id="PTHR16128:SF8">
    <property type="entry name" value="EXPRESSED PROTEIN"/>
    <property type="match status" value="1"/>
</dbReference>
<dbReference type="SUPFAM" id="SSF51905">
    <property type="entry name" value="FAD/NAD(P)-binding domain"/>
    <property type="match status" value="1"/>
</dbReference>
<dbReference type="InterPro" id="IPR036188">
    <property type="entry name" value="FAD/NAD-bd_sf"/>
</dbReference>